<keyword evidence="1" id="KW-0175">Coiled coil</keyword>
<feature type="coiled-coil region" evidence="1">
    <location>
        <begin position="67"/>
        <end position="101"/>
    </location>
</feature>
<dbReference type="SUPFAM" id="SSF159865">
    <property type="entry name" value="XkdW-like"/>
    <property type="match status" value="1"/>
</dbReference>
<dbReference type="RefSeq" id="WP_069013440.1">
    <property type="nucleotide sequence ID" value="NZ_CP024797.1"/>
</dbReference>
<dbReference type="AlphaFoldDB" id="A0A6A8LJH9"/>
<dbReference type="EMBL" id="WKKV01000014">
    <property type="protein sequence ID" value="MSE04058.1"/>
    <property type="molecule type" value="Genomic_DNA"/>
</dbReference>
<accession>A0A6A8LJH9</accession>
<gene>
    <name evidence="3" type="ORF">GKC39_18620</name>
</gene>
<protein>
    <submittedName>
        <fullName evidence="3">Phage portal protein</fullName>
    </submittedName>
</protein>
<dbReference type="Gene3D" id="3.30.56.60">
    <property type="entry name" value="XkdW-like"/>
    <property type="match status" value="1"/>
</dbReference>
<dbReference type="InterPro" id="IPR019094">
    <property type="entry name" value="Phage_SP-beta_YorD"/>
</dbReference>
<feature type="domain" description="Bacteriophage SP-beta YorD" evidence="2">
    <location>
        <begin position="4"/>
        <end position="59"/>
    </location>
</feature>
<name>A0A6A8LJH9_BACVE</name>
<sequence length="112" mass="12981">MNIGEAILYKYPDADPTKDFIIQNNGDGTPSYIARWNIRAPIPTEADLQAWWDELKQNPPFEPPDQIQLLAQKLSEEKLARKQLEELNQTLGRQLSELKLAVMSWEERDESK</sequence>
<evidence type="ECO:0000256" key="1">
    <source>
        <dbReference type="SAM" id="Coils"/>
    </source>
</evidence>
<organism evidence="3">
    <name type="scientific">Bacillus velezensis</name>
    <dbReference type="NCBI Taxonomy" id="492670"/>
    <lineage>
        <taxon>Bacteria</taxon>
        <taxon>Bacillati</taxon>
        <taxon>Bacillota</taxon>
        <taxon>Bacilli</taxon>
        <taxon>Bacillales</taxon>
        <taxon>Bacillaceae</taxon>
        <taxon>Bacillus</taxon>
        <taxon>Bacillus amyloliquefaciens group</taxon>
    </lineage>
</organism>
<reference evidence="3" key="1">
    <citation type="submission" date="2019-11" db="EMBL/GenBank/DDBJ databases">
        <title>Draft Genome Sequence of Plant Growth-Promoting Rhizosphere-Associated Bacteria.</title>
        <authorList>
            <person name="Vasilyev I.Y."/>
            <person name="Radchenko V."/>
            <person name="Ilnitskaya E.V."/>
        </authorList>
    </citation>
    <scope>NUCLEOTIDE SEQUENCE</scope>
    <source>
        <strain evidence="3">VRA_517_n</strain>
    </source>
</reference>
<comment type="caution">
    <text evidence="3">The sequence shown here is derived from an EMBL/GenBank/DDBJ whole genome shotgun (WGS) entry which is preliminary data.</text>
</comment>
<evidence type="ECO:0000313" key="3">
    <source>
        <dbReference type="EMBL" id="MSE04058.1"/>
    </source>
</evidence>
<dbReference type="Pfam" id="PF09636">
    <property type="entry name" value="XkdW"/>
    <property type="match status" value="1"/>
</dbReference>
<evidence type="ECO:0000259" key="2">
    <source>
        <dbReference type="Pfam" id="PF09636"/>
    </source>
</evidence>
<proteinExistence type="predicted"/>
<dbReference type="InterPro" id="IPR035950">
    <property type="entry name" value="XkdW-like_sf"/>
</dbReference>